<dbReference type="InterPro" id="IPR019734">
    <property type="entry name" value="TPR_rpt"/>
</dbReference>
<dbReference type="SMART" id="SM00028">
    <property type="entry name" value="TPR"/>
    <property type="match status" value="3"/>
</dbReference>
<gene>
    <name evidence="4" type="ORF">OHM77_10925</name>
</gene>
<keyword evidence="3" id="KW-0472">Membrane</keyword>
<dbReference type="InterPro" id="IPR052943">
    <property type="entry name" value="TMTC_O-mannosyl-trnsfr"/>
</dbReference>
<dbReference type="Pfam" id="PF14559">
    <property type="entry name" value="TPR_19"/>
    <property type="match status" value="1"/>
</dbReference>
<evidence type="ECO:0000256" key="3">
    <source>
        <dbReference type="SAM" id="Phobius"/>
    </source>
</evidence>
<dbReference type="EMBL" id="CP107246">
    <property type="protein sequence ID" value="WIM05202.1"/>
    <property type="molecule type" value="Genomic_DNA"/>
</dbReference>
<evidence type="ECO:0000256" key="1">
    <source>
        <dbReference type="PROSITE-ProRule" id="PRU00339"/>
    </source>
</evidence>
<organism evidence="4">
    <name type="scientific">Candidatus Nitricoxidivorans perseverans</name>
    <dbReference type="NCBI Taxonomy" id="2975601"/>
    <lineage>
        <taxon>Bacteria</taxon>
        <taxon>Pseudomonadati</taxon>
        <taxon>Pseudomonadota</taxon>
        <taxon>Betaproteobacteria</taxon>
        <taxon>Nitrosomonadales</taxon>
        <taxon>Sterolibacteriaceae</taxon>
        <taxon>Candidatus Nitricoxidivorans</taxon>
    </lineage>
</organism>
<dbReference type="SUPFAM" id="SSF48452">
    <property type="entry name" value="TPR-like"/>
    <property type="match status" value="1"/>
</dbReference>
<feature type="compositionally biased region" description="Pro residues" evidence="2">
    <location>
        <begin position="75"/>
        <end position="107"/>
    </location>
</feature>
<dbReference type="PROSITE" id="PS50005">
    <property type="entry name" value="TPR"/>
    <property type="match status" value="1"/>
</dbReference>
<dbReference type="PANTHER" id="PTHR44809">
    <property type="match status" value="1"/>
</dbReference>
<dbReference type="Proteomes" id="UP001234916">
    <property type="component" value="Chromosome"/>
</dbReference>
<feature type="repeat" description="TPR" evidence="1">
    <location>
        <begin position="279"/>
        <end position="312"/>
    </location>
</feature>
<keyword evidence="3" id="KW-0812">Transmembrane</keyword>
<reference evidence="4" key="1">
    <citation type="journal article" date="2023" name="Nat. Microbiol.">
        <title>Enrichment and characterization of a nitric oxide-reducing microbial community in a continuous bioreactor.</title>
        <authorList>
            <person name="Garrido-Amador P."/>
            <person name="Stortenbeker N."/>
            <person name="Wessels H.J.C.T."/>
            <person name="Speth D.R."/>
            <person name="Garcia-Heredia I."/>
            <person name="Kartal B."/>
        </authorList>
    </citation>
    <scope>NUCLEOTIDE SEQUENCE</scope>
    <source>
        <strain evidence="4">MAG1</strain>
    </source>
</reference>
<evidence type="ECO:0000256" key="2">
    <source>
        <dbReference type="SAM" id="MobiDB-lite"/>
    </source>
</evidence>
<proteinExistence type="predicted"/>
<feature type="transmembrane region" description="Helical" evidence="3">
    <location>
        <begin position="42"/>
        <end position="61"/>
    </location>
</feature>
<protein>
    <submittedName>
        <fullName evidence="4">Tetratricopeptide repeat protein</fullName>
    </submittedName>
</protein>
<sequence length="358" mass="37957">MSLINNMLRDLDSRHADTAEGSLPADVRPLPRPAGASRGPGTALLGLTFLVAVAAGAWWWLHSFEPPAPVVQQPSPAPASPAKPQVPPPVAMPEPPEPAPAAKPPAPKAAAAVPRDNKQRQHVPEVQGDTGLRLTTALAGAVPAEPAARSSVAAAADAALPTRIDKSPHLASARDRAENEYQKGFNLMRQGRAADAVGQFHAALREDPTHVPARNGLLNILVENHRLTEAEEVLRQGIGQPPVNLSWVVSLARLRIEQANTAGAWEVLQGHARIGAASSDFQGLAGVVLQKLGRMKEAGEHYQAATRIAPDNPRWWVGLGVAMEAEGRADAAREAYQRAKALPGLSPELAGFVEQRLR</sequence>
<evidence type="ECO:0000313" key="4">
    <source>
        <dbReference type="EMBL" id="WIM05202.1"/>
    </source>
</evidence>
<dbReference type="Gene3D" id="1.25.40.10">
    <property type="entry name" value="Tetratricopeptide repeat domain"/>
    <property type="match status" value="2"/>
</dbReference>
<name>A0AA49ITN9_9PROT</name>
<keyword evidence="1" id="KW-0802">TPR repeat</keyword>
<dbReference type="InterPro" id="IPR011990">
    <property type="entry name" value="TPR-like_helical_dom_sf"/>
</dbReference>
<keyword evidence="3" id="KW-1133">Transmembrane helix</keyword>
<dbReference type="Pfam" id="PF13432">
    <property type="entry name" value="TPR_16"/>
    <property type="match status" value="1"/>
</dbReference>
<accession>A0AA49ITN9</accession>
<feature type="region of interest" description="Disordered" evidence="2">
    <location>
        <begin position="70"/>
        <end position="131"/>
    </location>
</feature>
<dbReference type="AlphaFoldDB" id="A0AA49ITN9"/>
<dbReference type="PANTHER" id="PTHR44809:SF1">
    <property type="entry name" value="PROTEIN O-MANNOSYL-TRANSFERASE TMTC1"/>
    <property type="match status" value="1"/>
</dbReference>
<dbReference type="KEGG" id="npv:OHM77_10925"/>